<evidence type="ECO:0000256" key="1">
    <source>
        <dbReference type="ARBA" id="ARBA00004123"/>
    </source>
</evidence>
<accession>A0AAD9RH00</accession>
<reference evidence="14" key="2">
    <citation type="journal article" date="2023" name="Commun. Biol.">
        <title>Intrasexual cuticular hydrocarbon dimorphism in a wasp sheds light on hydrocarbon biosynthesis genes in Hymenoptera.</title>
        <authorList>
            <person name="Moris V.C."/>
            <person name="Podsiadlowski L."/>
            <person name="Martin S."/>
            <person name="Oeyen J.P."/>
            <person name="Donath A."/>
            <person name="Petersen M."/>
            <person name="Wilbrandt J."/>
            <person name="Misof B."/>
            <person name="Liedtke D."/>
            <person name="Thamm M."/>
            <person name="Scheiner R."/>
            <person name="Schmitt T."/>
            <person name="Niehuis O."/>
        </authorList>
    </citation>
    <scope>NUCLEOTIDE SEQUENCE</scope>
    <source>
        <strain evidence="14">GBR_01_08_01A</strain>
    </source>
</reference>
<feature type="region of interest" description="Disordered" evidence="11">
    <location>
        <begin position="386"/>
        <end position="440"/>
    </location>
</feature>
<dbReference type="GO" id="GO:0005634">
    <property type="term" value="C:nucleus"/>
    <property type="evidence" value="ECO:0007669"/>
    <property type="project" value="UniProtKB-SubCell"/>
</dbReference>
<sequence>MPKKQKGQNAFFYFMLEWRQREEKSGRKFASLRDVQADPRCSDEWKGLSPQQKKVYETMAKQCKPGGMDKKTNVGESLSLVQMEQRKETEFLENMQLYINTTINGSLKNNNLSSTKFYFIHFNWFYITEDKEKRHAPAEYAVGEFTLENGIQRYHHKLVHIKPELGYTWEAIETSRTSHKIPYELPQGERNFYDMYMDLLKFLEPAKINGKYPPFFTGKKLSQGVSSLFDQLTATADHENTFLVYSIESLFAKLHNVALAHRNVDENDDPLLHGMLDAVGESEFSKDKFAFETNIECDYHKNLDGTSQYCSLSVIRQWAYTMCDYCCEPLDIKRRPGINCPHPKIDDDLTTSLLNMSLNTTVHDSDYEGLRLGSMTGVTEEHRLKVSERTHKEEQGRRKDPKPLHIIDHSKVKEHQTSASTSTTYERPLRPPNTKSFAVAAASGKQGDIPDFGDMNFPSIGGRGVMLKKKPNISKQPVGRGYGGY</sequence>
<evidence type="ECO:0000256" key="3">
    <source>
        <dbReference type="ARBA" id="ARBA00007057"/>
    </source>
</evidence>
<dbReference type="GO" id="GO:0060964">
    <property type="term" value="P:regulation of miRNA-mediated gene silencing"/>
    <property type="evidence" value="ECO:0007669"/>
    <property type="project" value="InterPro"/>
</dbReference>
<dbReference type="EMBL" id="JAIFRP010000096">
    <property type="protein sequence ID" value="KAK2579310.1"/>
    <property type="molecule type" value="Genomic_DNA"/>
</dbReference>
<keyword evidence="10" id="KW-0469">Meiosis</keyword>
<dbReference type="Proteomes" id="UP001258017">
    <property type="component" value="Unassembled WGS sequence"/>
</dbReference>
<keyword evidence="15" id="KW-1185">Reference proteome</keyword>
<evidence type="ECO:0000256" key="5">
    <source>
        <dbReference type="ARBA" id="ARBA00022490"/>
    </source>
</evidence>
<evidence type="ECO:0000256" key="6">
    <source>
        <dbReference type="ARBA" id="ARBA00022782"/>
    </source>
</evidence>
<evidence type="ECO:0000256" key="11">
    <source>
        <dbReference type="SAM" id="MobiDB-lite"/>
    </source>
</evidence>
<evidence type="ECO:0008006" key="16">
    <source>
        <dbReference type="Google" id="ProtNLM"/>
    </source>
</evidence>
<dbReference type="CDD" id="cd21992">
    <property type="entry name" value="HMG-box_MAEL"/>
    <property type="match status" value="1"/>
</dbReference>
<dbReference type="Pfam" id="PF13017">
    <property type="entry name" value="Maelstrom"/>
    <property type="match status" value="1"/>
</dbReference>
<dbReference type="InterPro" id="IPR036910">
    <property type="entry name" value="HMG_box_dom_sf"/>
</dbReference>
<dbReference type="PANTHER" id="PTHR21358:SF4">
    <property type="entry name" value="PROTEIN MAELSTROM HOMOLOG"/>
    <property type="match status" value="1"/>
</dbReference>
<evidence type="ECO:0000256" key="8">
    <source>
        <dbReference type="ARBA" id="ARBA00023158"/>
    </source>
</evidence>
<proteinExistence type="inferred from homology"/>
<dbReference type="GO" id="GO:0045892">
    <property type="term" value="P:negative regulation of DNA-templated transcription"/>
    <property type="evidence" value="ECO:0007669"/>
    <property type="project" value="TreeGrafter"/>
</dbReference>
<protein>
    <recommendedName>
        <fullName evidence="16">Protein maelstrom homolog</fullName>
    </recommendedName>
</protein>
<gene>
    <name evidence="14" type="ORF">KPH14_008263</name>
</gene>
<evidence type="ECO:0000256" key="4">
    <source>
        <dbReference type="ARBA" id="ARBA00022473"/>
    </source>
</evidence>
<keyword evidence="6" id="KW-0221">Differentiation</keyword>
<keyword evidence="4" id="KW-0217">Developmental protein</keyword>
<dbReference type="PANTHER" id="PTHR21358">
    <property type="entry name" value="PROTEIN MAELSTROM HOMOLOG"/>
    <property type="match status" value="1"/>
</dbReference>
<keyword evidence="9" id="KW-0539">Nucleus</keyword>
<keyword evidence="5" id="KW-0963">Cytoplasm</keyword>
<dbReference type="GO" id="GO:0043186">
    <property type="term" value="C:P granule"/>
    <property type="evidence" value="ECO:0007669"/>
    <property type="project" value="TreeGrafter"/>
</dbReference>
<dbReference type="GO" id="GO:0034587">
    <property type="term" value="P:piRNA processing"/>
    <property type="evidence" value="ECO:0007669"/>
    <property type="project" value="TreeGrafter"/>
</dbReference>
<dbReference type="AlphaFoldDB" id="A0AAD9RH00"/>
<feature type="domain" description="Maelstrom" evidence="13">
    <location>
        <begin position="133"/>
        <end position="343"/>
    </location>
</feature>
<comment type="subcellular location">
    <subcellularLocation>
        <location evidence="2">Cytoplasm</location>
    </subcellularLocation>
    <subcellularLocation>
        <location evidence="1">Nucleus</location>
    </subcellularLocation>
</comment>
<dbReference type="InterPro" id="IPR009071">
    <property type="entry name" value="HMG_box_dom"/>
</dbReference>
<dbReference type="InterPro" id="IPR024970">
    <property type="entry name" value="Maelstrom"/>
</dbReference>
<dbReference type="GO" id="GO:0007283">
    <property type="term" value="P:spermatogenesis"/>
    <property type="evidence" value="ECO:0007669"/>
    <property type="project" value="TreeGrafter"/>
</dbReference>
<dbReference type="GO" id="GO:0007140">
    <property type="term" value="P:male meiotic nuclear division"/>
    <property type="evidence" value="ECO:0007669"/>
    <property type="project" value="TreeGrafter"/>
</dbReference>
<comment type="similarity">
    <text evidence="3">Belongs to the maelstrom family.</text>
</comment>
<name>A0AAD9RH00_9HYME</name>
<dbReference type="Gene3D" id="1.10.30.10">
    <property type="entry name" value="High mobility group box domain"/>
    <property type="match status" value="1"/>
</dbReference>
<evidence type="ECO:0000256" key="10">
    <source>
        <dbReference type="ARBA" id="ARBA00023254"/>
    </source>
</evidence>
<keyword evidence="8" id="KW-0943">RNA-mediated gene silencing</keyword>
<dbReference type="Pfam" id="PF09011">
    <property type="entry name" value="HMG_box_2"/>
    <property type="match status" value="1"/>
</dbReference>
<keyword evidence="7" id="KW-0238">DNA-binding</keyword>
<evidence type="ECO:0000313" key="15">
    <source>
        <dbReference type="Proteomes" id="UP001258017"/>
    </source>
</evidence>
<feature type="compositionally biased region" description="Basic and acidic residues" evidence="11">
    <location>
        <begin position="386"/>
        <end position="416"/>
    </location>
</feature>
<evidence type="ECO:0000313" key="14">
    <source>
        <dbReference type="EMBL" id="KAK2579310.1"/>
    </source>
</evidence>
<evidence type="ECO:0000256" key="2">
    <source>
        <dbReference type="ARBA" id="ARBA00004496"/>
    </source>
</evidence>
<evidence type="ECO:0000259" key="12">
    <source>
        <dbReference type="Pfam" id="PF09011"/>
    </source>
</evidence>
<comment type="caution">
    <text evidence="14">The sequence shown here is derived from an EMBL/GenBank/DDBJ whole genome shotgun (WGS) entry which is preliminary data.</text>
</comment>
<evidence type="ECO:0000256" key="7">
    <source>
        <dbReference type="ARBA" id="ARBA00023125"/>
    </source>
</evidence>
<dbReference type="InterPro" id="IPR039259">
    <property type="entry name" value="Protein_maelstrom"/>
</dbReference>
<organism evidence="14 15">
    <name type="scientific">Odynerus spinipes</name>
    <dbReference type="NCBI Taxonomy" id="1348599"/>
    <lineage>
        <taxon>Eukaryota</taxon>
        <taxon>Metazoa</taxon>
        <taxon>Ecdysozoa</taxon>
        <taxon>Arthropoda</taxon>
        <taxon>Hexapoda</taxon>
        <taxon>Insecta</taxon>
        <taxon>Pterygota</taxon>
        <taxon>Neoptera</taxon>
        <taxon>Endopterygota</taxon>
        <taxon>Hymenoptera</taxon>
        <taxon>Apocrita</taxon>
        <taxon>Aculeata</taxon>
        <taxon>Vespoidea</taxon>
        <taxon>Vespidae</taxon>
        <taxon>Eumeninae</taxon>
        <taxon>Odynerus</taxon>
    </lineage>
</organism>
<dbReference type="GO" id="GO:0043565">
    <property type="term" value="F:sequence-specific DNA binding"/>
    <property type="evidence" value="ECO:0007669"/>
    <property type="project" value="TreeGrafter"/>
</dbReference>
<dbReference type="GO" id="GO:0030154">
    <property type="term" value="P:cell differentiation"/>
    <property type="evidence" value="ECO:0007669"/>
    <property type="project" value="UniProtKB-KW"/>
</dbReference>
<evidence type="ECO:0000259" key="13">
    <source>
        <dbReference type="Pfam" id="PF13017"/>
    </source>
</evidence>
<dbReference type="SUPFAM" id="SSF47095">
    <property type="entry name" value="HMG-box"/>
    <property type="match status" value="1"/>
</dbReference>
<reference evidence="14" key="1">
    <citation type="submission" date="2021-08" db="EMBL/GenBank/DDBJ databases">
        <authorList>
            <person name="Misof B."/>
            <person name="Oliver O."/>
            <person name="Podsiadlowski L."/>
            <person name="Donath A."/>
            <person name="Peters R."/>
            <person name="Mayer C."/>
            <person name="Rust J."/>
            <person name="Gunkel S."/>
            <person name="Lesny P."/>
            <person name="Martin S."/>
            <person name="Oeyen J.P."/>
            <person name="Petersen M."/>
            <person name="Panagiotis P."/>
            <person name="Wilbrandt J."/>
            <person name="Tanja T."/>
        </authorList>
    </citation>
    <scope>NUCLEOTIDE SEQUENCE</scope>
    <source>
        <strain evidence="14">GBR_01_08_01A</strain>
        <tissue evidence="14">Thorax + abdomen</tissue>
    </source>
</reference>
<feature type="domain" description="HMG box" evidence="12">
    <location>
        <begin position="2"/>
        <end position="64"/>
    </location>
</feature>
<evidence type="ECO:0000256" key="9">
    <source>
        <dbReference type="ARBA" id="ARBA00023242"/>
    </source>
</evidence>